<dbReference type="PANTHER" id="PTHR31672:SF13">
    <property type="entry name" value="F-BOX PROTEIN CPR30-LIKE"/>
    <property type="match status" value="1"/>
</dbReference>
<dbReference type="InterPro" id="IPR001810">
    <property type="entry name" value="F-box_dom"/>
</dbReference>
<dbReference type="InterPro" id="IPR050796">
    <property type="entry name" value="SCF_F-box_component"/>
</dbReference>
<evidence type="ECO:0000313" key="3">
    <source>
        <dbReference type="Proteomes" id="UP001161247"/>
    </source>
</evidence>
<dbReference type="Pfam" id="PF07734">
    <property type="entry name" value="FBA_1"/>
    <property type="match status" value="1"/>
</dbReference>
<dbReference type="SMART" id="SM00256">
    <property type="entry name" value="FBOX"/>
    <property type="match status" value="1"/>
</dbReference>
<sequence length="266" mass="30366">MRVFIKRHKVTPSRRDTTARRLLLDEQINHGFHEEEFRSSTQNQPFTIPNFPEDLIAEILLRLPAKSLVKFKCVSKPWRSLISSPEFIKTHLAIASGRDDYGHHRLIFTVLSKSRKLRNQLYSVSSLLHKSISAAKVVNIDNPLQHPESVTVVGSCNGLVCFYNRIGELVLRNPCTREYKKLPDTGIGGGNEAGSSWIFGFGYDNLNDDYKLVGIYWGLYSDPDCKIILYSLKNNSWRKMDDLKVAGPSFGKRFYLCKWKALLACP</sequence>
<dbReference type="PANTHER" id="PTHR31672">
    <property type="entry name" value="BNACNNG10540D PROTEIN"/>
    <property type="match status" value="1"/>
</dbReference>
<reference evidence="2" key="1">
    <citation type="submission" date="2023-03" db="EMBL/GenBank/DDBJ databases">
        <authorList>
            <person name="Julca I."/>
        </authorList>
    </citation>
    <scope>NUCLEOTIDE SEQUENCE</scope>
</reference>
<dbReference type="InterPro" id="IPR036047">
    <property type="entry name" value="F-box-like_dom_sf"/>
</dbReference>
<feature type="domain" description="F-box" evidence="1">
    <location>
        <begin position="45"/>
        <end position="91"/>
    </location>
</feature>
<organism evidence="2 3">
    <name type="scientific">Oldenlandia corymbosa var. corymbosa</name>
    <dbReference type="NCBI Taxonomy" id="529605"/>
    <lineage>
        <taxon>Eukaryota</taxon>
        <taxon>Viridiplantae</taxon>
        <taxon>Streptophyta</taxon>
        <taxon>Embryophyta</taxon>
        <taxon>Tracheophyta</taxon>
        <taxon>Spermatophyta</taxon>
        <taxon>Magnoliopsida</taxon>
        <taxon>eudicotyledons</taxon>
        <taxon>Gunneridae</taxon>
        <taxon>Pentapetalae</taxon>
        <taxon>asterids</taxon>
        <taxon>lamiids</taxon>
        <taxon>Gentianales</taxon>
        <taxon>Rubiaceae</taxon>
        <taxon>Rubioideae</taxon>
        <taxon>Spermacoceae</taxon>
        <taxon>Hedyotis-Oldenlandia complex</taxon>
        <taxon>Oldenlandia</taxon>
    </lineage>
</organism>
<dbReference type="Gene3D" id="1.20.1280.50">
    <property type="match status" value="1"/>
</dbReference>
<accession>A0AAV1DA01</accession>
<dbReference type="NCBIfam" id="TIGR01640">
    <property type="entry name" value="F_box_assoc_1"/>
    <property type="match status" value="1"/>
</dbReference>
<keyword evidence="3" id="KW-1185">Reference proteome</keyword>
<dbReference type="Proteomes" id="UP001161247">
    <property type="component" value="Chromosome 4"/>
</dbReference>
<evidence type="ECO:0000313" key="2">
    <source>
        <dbReference type="EMBL" id="CAI9104453.1"/>
    </source>
</evidence>
<dbReference type="AlphaFoldDB" id="A0AAV1DA01"/>
<proteinExistence type="predicted"/>
<gene>
    <name evidence="2" type="ORF">OLC1_LOCUS13379</name>
</gene>
<dbReference type="EMBL" id="OX459121">
    <property type="protein sequence ID" value="CAI9104453.1"/>
    <property type="molecule type" value="Genomic_DNA"/>
</dbReference>
<dbReference type="InterPro" id="IPR006527">
    <property type="entry name" value="F-box-assoc_dom_typ1"/>
</dbReference>
<dbReference type="InterPro" id="IPR017451">
    <property type="entry name" value="F-box-assoc_interact_dom"/>
</dbReference>
<protein>
    <submittedName>
        <fullName evidence="2">OLC1v1003122C1</fullName>
    </submittedName>
</protein>
<evidence type="ECO:0000259" key="1">
    <source>
        <dbReference type="PROSITE" id="PS50181"/>
    </source>
</evidence>
<dbReference type="PROSITE" id="PS50181">
    <property type="entry name" value="FBOX"/>
    <property type="match status" value="1"/>
</dbReference>
<name>A0AAV1DA01_OLDCO</name>
<dbReference type="Pfam" id="PF00646">
    <property type="entry name" value="F-box"/>
    <property type="match status" value="1"/>
</dbReference>
<dbReference type="CDD" id="cd22157">
    <property type="entry name" value="F-box_AtFBW1-like"/>
    <property type="match status" value="1"/>
</dbReference>
<dbReference type="SUPFAM" id="SSF81383">
    <property type="entry name" value="F-box domain"/>
    <property type="match status" value="1"/>
</dbReference>